<dbReference type="CDD" id="cd00037">
    <property type="entry name" value="CLECT"/>
    <property type="match status" value="1"/>
</dbReference>
<feature type="domain" description="C-type lectin" evidence="1">
    <location>
        <begin position="109"/>
        <end position="235"/>
    </location>
</feature>
<proteinExistence type="predicted"/>
<dbReference type="WBParaSite" id="PSAMB.scaffold8540size6108.g31496.t1">
    <property type="protein sequence ID" value="PSAMB.scaffold8540size6108.g31496.t1"/>
    <property type="gene ID" value="PSAMB.scaffold8540size6108.g31496"/>
</dbReference>
<evidence type="ECO:0000259" key="1">
    <source>
        <dbReference type="PROSITE" id="PS50041"/>
    </source>
</evidence>
<evidence type="ECO:0000313" key="3">
    <source>
        <dbReference type="WBParaSite" id="PSAMB.scaffold8540size6108.g31496.t1"/>
    </source>
</evidence>
<dbReference type="Gene3D" id="3.10.100.10">
    <property type="entry name" value="Mannose-Binding Protein A, subunit A"/>
    <property type="match status" value="1"/>
</dbReference>
<accession>A0A914XJN6</accession>
<dbReference type="InterPro" id="IPR001304">
    <property type="entry name" value="C-type_lectin-like"/>
</dbReference>
<organism evidence="2 3">
    <name type="scientific">Plectus sambesii</name>
    <dbReference type="NCBI Taxonomy" id="2011161"/>
    <lineage>
        <taxon>Eukaryota</taxon>
        <taxon>Metazoa</taxon>
        <taxon>Ecdysozoa</taxon>
        <taxon>Nematoda</taxon>
        <taxon>Chromadorea</taxon>
        <taxon>Plectida</taxon>
        <taxon>Plectina</taxon>
        <taxon>Plectoidea</taxon>
        <taxon>Plectidae</taxon>
        <taxon>Plectus</taxon>
    </lineage>
</organism>
<dbReference type="PROSITE" id="PS50041">
    <property type="entry name" value="C_TYPE_LECTIN_2"/>
    <property type="match status" value="1"/>
</dbReference>
<protein>
    <submittedName>
        <fullName evidence="3">C-type lectin domain-containing protein</fullName>
    </submittedName>
</protein>
<dbReference type="SUPFAM" id="SSF56436">
    <property type="entry name" value="C-type lectin-like"/>
    <property type="match status" value="1"/>
</dbReference>
<dbReference type="InterPro" id="IPR016187">
    <property type="entry name" value="CTDL_fold"/>
</dbReference>
<dbReference type="InterPro" id="IPR016186">
    <property type="entry name" value="C-type_lectin-like/link_sf"/>
</dbReference>
<dbReference type="AlphaFoldDB" id="A0A914XJN6"/>
<name>A0A914XJN6_9BILA</name>
<dbReference type="Proteomes" id="UP000887566">
    <property type="component" value="Unplaced"/>
</dbReference>
<keyword evidence="2" id="KW-1185">Reference proteome</keyword>
<evidence type="ECO:0000313" key="2">
    <source>
        <dbReference type="Proteomes" id="UP000887566"/>
    </source>
</evidence>
<reference evidence="3" key="1">
    <citation type="submission" date="2022-11" db="UniProtKB">
        <authorList>
            <consortium name="WormBaseParasite"/>
        </authorList>
    </citation>
    <scope>IDENTIFICATION</scope>
</reference>
<sequence>TYSLYTDHVWTGLEPINSSAALTDKNNWGYYYRNGTVVVPAYQQPWKAGNPSGSNRGFFTPNGVGVATSPETSSCFYICEYEEELKQPVTDLEQKCFNLMSGSVLTSFVSDVCYVLNTVTKNYNDAKVSCNALSGYYGHLAHIRTMEELWIADALRSASGAAYAWVGIERVDLSSTNASIGWYTTTPTDLPMLATYLPWAASNPMAGNNTVVVKAGYPKSFATFSSNTLNPFLCQYDNTTATARRALSNFYHYSFGYFTNSYYWLSRSTLPLHMCIYMCHLNNLCYGFSYHSGTNDCQLLAIVANSLPYSSQLTADNQYETAIRDLQ</sequence>